<evidence type="ECO:0000313" key="4">
    <source>
        <dbReference type="EMBL" id="MCW1914258.1"/>
    </source>
</evidence>
<dbReference type="Gene3D" id="2.20.200.10">
    <property type="entry name" value="Outer membrane efflux proteins (OEP)"/>
    <property type="match status" value="1"/>
</dbReference>
<dbReference type="SUPFAM" id="SSF56954">
    <property type="entry name" value="Outer membrane efflux proteins (OEP)"/>
    <property type="match status" value="1"/>
</dbReference>
<comment type="subcellular location">
    <subcellularLocation>
        <location evidence="2">Cell membrane</location>
        <topology evidence="2">Lipid-anchor</topology>
    </subcellularLocation>
</comment>
<keyword evidence="2" id="KW-1134">Transmembrane beta strand</keyword>
<feature type="coiled-coil region" evidence="3">
    <location>
        <begin position="221"/>
        <end position="248"/>
    </location>
</feature>
<dbReference type="EMBL" id="JAPDDR010000005">
    <property type="protein sequence ID" value="MCW1914258.1"/>
    <property type="molecule type" value="Genomic_DNA"/>
</dbReference>
<reference evidence="4" key="1">
    <citation type="submission" date="2022-10" db="EMBL/GenBank/DDBJ databases">
        <title>Luteolibacter sp. GHJ8, whole genome shotgun sequencing project.</title>
        <authorList>
            <person name="Zhao G."/>
            <person name="Shen L."/>
        </authorList>
    </citation>
    <scope>NUCLEOTIDE SEQUENCE</scope>
    <source>
        <strain evidence="4">GHJ8</strain>
    </source>
</reference>
<dbReference type="NCBIfam" id="TIGR01845">
    <property type="entry name" value="outer_NodT"/>
    <property type="match status" value="1"/>
</dbReference>
<evidence type="ECO:0000256" key="1">
    <source>
        <dbReference type="ARBA" id="ARBA00007613"/>
    </source>
</evidence>
<name>A0ABT3G335_9BACT</name>
<comment type="similarity">
    <text evidence="1 2">Belongs to the outer membrane factor (OMF) (TC 1.B.17) family.</text>
</comment>
<comment type="caution">
    <text evidence="4">The sequence shown here is derived from an EMBL/GenBank/DDBJ whole genome shotgun (WGS) entry which is preliminary data.</text>
</comment>
<keyword evidence="3" id="KW-0175">Coiled coil</keyword>
<keyword evidence="2" id="KW-0812">Transmembrane</keyword>
<dbReference type="Pfam" id="PF02321">
    <property type="entry name" value="OEP"/>
    <property type="match status" value="2"/>
</dbReference>
<keyword evidence="2" id="KW-0472">Membrane</keyword>
<dbReference type="InterPro" id="IPR010131">
    <property type="entry name" value="MdtP/NodT-like"/>
</dbReference>
<feature type="signal peptide" evidence="2">
    <location>
        <begin position="1"/>
        <end position="27"/>
    </location>
</feature>
<dbReference type="Gene3D" id="1.20.1600.10">
    <property type="entry name" value="Outer membrane efflux proteins (OEP)"/>
    <property type="match status" value="1"/>
</dbReference>
<keyword evidence="2" id="KW-0564">Palmitate</keyword>
<protein>
    <submittedName>
        <fullName evidence="4">Efflux transporter outer membrane subunit</fullName>
    </submittedName>
</protein>
<evidence type="ECO:0000256" key="2">
    <source>
        <dbReference type="RuleBase" id="RU362097"/>
    </source>
</evidence>
<organism evidence="4 5">
    <name type="scientific">Luteolibacter rhizosphaerae</name>
    <dbReference type="NCBI Taxonomy" id="2989719"/>
    <lineage>
        <taxon>Bacteria</taxon>
        <taxon>Pseudomonadati</taxon>
        <taxon>Verrucomicrobiota</taxon>
        <taxon>Verrucomicrobiia</taxon>
        <taxon>Verrucomicrobiales</taxon>
        <taxon>Verrucomicrobiaceae</taxon>
        <taxon>Luteolibacter</taxon>
    </lineage>
</organism>
<keyword evidence="5" id="KW-1185">Reference proteome</keyword>
<keyword evidence="2" id="KW-0449">Lipoprotein</keyword>
<keyword evidence="2" id="KW-0732">Signal</keyword>
<dbReference type="Proteomes" id="UP001165653">
    <property type="component" value="Unassembled WGS sequence"/>
</dbReference>
<dbReference type="InterPro" id="IPR003423">
    <property type="entry name" value="OMP_efflux"/>
</dbReference>
<evidence type="ECO:0000256" key="3">
    <source>
        <dbReference type="SAM" id="Coils"/>
    </source>
</evidence>
<sequence length="468" mass="49750">MITTGSRLTLILAAGSCALLLPGCMKTGTTSSPNVTLPVSWRNAADFPTAAPDHDLSRWWNQFGDARMSSLIREALAGNRDMAASMSRVREALARKAAQQASLFPTLDYSGGRNTSAGFNDWTRTGSGTSYSAGLSASWELDFFGKNRQSILAASASADATKENFHSAQAALASEVALAYIDLRALESRLEVVKQSVKTREETTQLASWRHQAGEIDALQLRQAESSLESARGSISSLEQNIGQSRNRLSLLCGRTPGDVRLGVGSVPVPGRQLAIGIPADTIRQRPDVRAAGYNWIAAIANTRSAEADKLPSLRLSGSLGVNTLASSKLFNPESAAAGIIAGISGPIFDAGRIRANIAAQGEAEQQALLSYESSILTALSEVEDALIACRRTEERMVSVEKAAAAGREASKLATQRYRTGVIDFLTVLDAQRNDLAQEESLINVRADRAAAHIQLYKALGGGWSAGS</sequence>
<proteinExistence type="inferred from homology"/>
<gene>
    <name evidence="4" type="ORF">OJ996_11775</name>
</gene>
<accession>A0ABT3G335</accession>
<dbReference type="RefSeq" id="WP_264513782.1">
    <property type="nucleotide sequence ID" value="NZ_JAPDDR010000005.1"/>
</dbReference>
<dbReference type="PANTHER" id="PTHR30203:SF31">
    <property type="entry name" value="RND EFFLUX SYSTEM, OUTER MEMBRANE LIPOPROTEIN, NODT"/>
    <property type="match status" value="1"/>
</dbReference>
<feature type="chain" id="PRO_5044973062" evidence="2">
    <location>
        <begin position="28"/>
        <end position="468"/>
    </location>
</feature>
<evidence type="ECO:0000313" key="5">
    <source>
        <dbReference type="Proteomes" id="UP001165653"/>
    </source>
</evidence>
<dbReference type="PANTHER" id="PTHR30203">
    <property type="entry name" value="OUTER MEMBRANE CATION EFFLUX PROTEIN"/>
    <property type="match status" value="1"/>
</dbReference>